<gene>
    <name evidence="13" type="ORF">BVC80_9001g10</name>
</gene>
<dbReference type="Pfam" id="PF01896">
    <property type="entry name" value="DNA_primase_S"/>
    <property type="match status" value="1"/>
</dbReference>
<dbReference type="GO" id="GO:0005658">
    <property type="term" value="C:alpha DNA polymerase:primase complex"/>
    <property type="evidence" value="ECO:0007669"/>
    <property type="project" value="UniProtKB-ARBA"/>
</dbReference>
<keyword evidence="7" id="KW-0548">Nucleotidyltransferase</keyword>
<organism evidence="13 14">
    <name type="scientific">Macleaya cordata</name>
    <name type="common">Five-seeded plume-poppy</name>
    <name type="synonym">Bocconia cordata</name>
    <dbReference type="NCBI Taxonomy" id="56857"/>
    <lineage>
        <taxon>Eukaryota</taxon>
        <taxon>Viridiplantae</taxon>
        <taxon>Streptophyta</taxon>
        <taxon>Embryophyta</taxon>
        <taxon>Tracheophyta</taxon>
        <taxon>Spermatophyta</taxon>
        <taxon>Magnoliopsida</taxon>
        <taxon>Ranunculales</taxon>
        <taxon>Papaveraceae</taxon>
        <taxon>Papaveroideae</taxon>
        <taxon>Macleaya</taxon>
    </lineage>
</organism>
<evidence type="ECO:0000256" key="3">
    <source>
        <dbReference type="ARBA" id="ARBA00009762"/>
    </source>
</evidence>
<dbReference type="InterPro" id="IPR014052">
    <property type="entry name" value="DNA_primase_ssu_euk/arc"/>
</dbReference>
<accession>A0A200QLY6</accession>
<keyword evidence="14" id="KW-1185">Reference proteome</keyword>
<sequence>MTKEAVENGSDDMLIDGVEPEQMQRNLVPEGFNPNYLKVYYGKLFPYAEIFKWMSYGNDGKHPACDLSYFGRREFSFTLENDIYLRFQSFNSAVQMENSIKEKCPFKIDIGPVYSVDPAKRHAYAQGGDSVFTPVERELVFDIDMTDYDDVRYCCSGADVCLDCWPLMTIAIKVIDTALRDDFGFSHILWVYSGRRGVHCWVCDGRARRLTNEQRAAIPDYFRVYKGNENSHRKVSLGGFPVLHPSLARAYTEVLQTFFEHKLLCGQNLFATEERFEKILEMIPDASIAAELRGKWQENRRSSISKEDVNVVRWEQLKHLLQSGKQKILGLRRCVEEIVFTYTYPRLDMEVSKHMNHLLKAPFCVHPKTGRVCVPIDPDHCEEFDPTTVPTLSTLLEELNMGSLGGDLENDNVIIPEGMGE</sequence>
<dbReference type="Gene3D" id="3.90.920.10">
    <property type="entry name" value="DNA primase, PRIM domain"/>
    <property type="match status" value="1"/>
</dbReference>
<keyword evidence="4 12" id="KW-0240">DNA-directed RNA polymerase</keyword>
<evidence type="ECO:0000256" key="7">
    <source>
        <dbReference type="ARBA" id="ARBA00022695"/>
    </source>
</evidence>
<dbReference type="OrthoDB" id="19606at2759"/>
<dbReference type="AlphaFoldDB" id="A0A200QLY6"/>
<dbReference type="NCBIfam" id="TIGR00335">
    <property type="entry name" value="primase_sml"/>
    <property type="match status" value="1"/>
</dbReference>
<comment type="cofactor">
    <cofactor evidence="2">
        <name>Mg(2+)</name>
        <dbReference type="ChEBI" id="CHEBI:18420"/>
    </cofactor>
</comment>
<dbReference type="STRING" id="56857.A0A200QLY6"/>
<evidence type="ECO:0000256" key="8">
    <source>
        <dbReference type="ARBA" id="ARBA00022705"/>
    </source>
</evidence>
<proteinExistence type="inferred from homology"/>
<evidence type="ECO:0000256" key="4">
    <source>
        <dbReference type="ARBA" id="ARBA00022478"/>
    </source>
</evidence>
<dbReference type="OMA" id="NVTRGFN"/>
<dbReference type="InParanoid" id="A0A200QLY6"/>
<evidence type="ECO:0000256" key="6">
    <source>
        <dbReference type="ARBA" id="ARBA00022679"/>
    </source>
</evidence>
<evidence type="ECO:0000313" key="14">
    <source>
        <dbReference type="Proteomes" id="UP000195402"/>
    </source>
</evidence>
<evidence type="ECO:0000256" key="1">
    <source>
        <dbReference type="ARBA" id="ARBA00001936"/>
    </source>
</evidence>
<dbReference type="GO" id="GO:0006269">
    <property type="term" value="P:DNA replication, synthesis of primer"/>
    <property type="evidence" value="ECO:0007669"/>
    <property type="project" value="UniProtKB-KW"/>
</dbReference>
<comment type="cofactor">
    <cofactor evidence="1">
        <name>Mn(2+)</name>
        <dbReference type="ChEBI" id="CHEBI:29035"/>
    </cofactor>
</comment>
<dbReference type="FunCoup" id="A0A200QLY6">
    <property type="interactions" value="1658"/>
</dbReference>
<name>A0A200QLY6_MACCD</name>
<dbReference type="EMBL" id="MVGT01001695">
    <property type="protein sequence ID" value="OVA11437.1"/>
    <property type="molecule type" value="Genomic_DNA"/>
</dbReference>
<dbReference type="PANTHER" id="PTHR10536">
    <property type="entry name" value="DNA PRIMASE SMALL SUBUNIT"/>
    <property type="match status" value="1"/>
</dbReference>
<evidence type="ECO:0000256" key="9">
    <source>
        <dbReference type="ARBA" id="ARBA00022723"/>
    </source>
</evidence>
<keyword evidence="8 12" id="KW-0235">DNA replication</keyword>
<keyword evidence="9" id="KW-0479">Metal-binding</keyword>
<dbReference type="InterPro" id="IPR002755">
    <property type="entry name" value="DNA_primase_S"/>
</dbReference>
<dbReference type="GO" id="GO:0003899">
    <property type="term" value="F:DNA-directed RNA polymerase activity"/>
    <property type="evidence" value="ECO:0007669"/>
    <property type="project" value="InterPro"/>
</dbReference>
<evidence type="ECO:0000313" key="13">
    <source>
        <dbReference type="EMBL" id="OVA11437.1"/>
    </source>
</evidence>
<evidence type="ECO:0000256" key="11">
    <source>
        <dbReference type="ARBA" id="ARBA00023163"/>
    </source>
</evidence>
<comment type="similarity">
    <text evidence="3 12">Belongs to the eukaryotic-type primase small subunit family.</text>
</comment>
<keyword evidence="11" id="KW-0804">Transcription</keyword>
<dbReference type="GO" id="GO:0046872">
    <property type="term" value="F:metal ion binding"/>
    <property type="evidence" value="ECO:0007669"/>
    <property type="project" value="UniProtKB-KW"/>
</dbReference>
<evidence type="ECO:0000256" key="2">
    <source>
        <dbReference type="ARBA" id="ARBA00001946"/>
    </source>
</evidence>
<dbReference type="CDD" id="cd04860">
    <property type="entry name" value="AE_Prim_S"/>
    <property type="match status" value="1"/>
</dbReference>
<evidence type="ECO:0000256" key="10">
    <source>
        <dbReference type="ARBA" id="ARBA00022833"/>
    </source>
</evidence>
<keyword evidence="10" id="KW-0862">Zinc</keyword>
<evidence type="ECO:0000256" key="12">
    <source>
        <dbReference type="RuleBase" id="RU003514"/>
    </source>
</evidence>
<dbReference type="Proteomes" id="UP000195402">
    <property type="component" value="Unassembled WGS sequence"/>
</dbReference>
<comment type="caution">
    <text evidence="13">The sequence shown here is derived from an EMBL/GenBank/DDBJ whole genome shotgun (WGS) entry which is preliminary data.</text>
</comment>
<reference evidence="13 14" key="1">
    <citation type="journal article" date="2017" name="Mol. Plant">
        <title>The Genome of Medicinal Plant Macleaya cordata Provides New Insights into Benzylisoquinoline Alkaloids Metabolism.</title>
        <authorList>
            <person name="Liu X."/>
            <person name="Liu Y."/>
            <person name="Huang P."/>
            <person name="Ma Y."/>
            <person name="Qing Z."/>
            <person name="Tang Q."/>
            <person name="Cao H."/>
            <person name="Cheng P."/>
            <person name="Zheng Y."/>
            <person name="Yuan Z."/>
            <person name="Zhou Y."/>
            <person name="Liu J."/>
            <person name="Tang Z."/>
            <person name="Zhuo Y."/>
            <person name="Zhang Y."/>
            <person name="Yu L."/>
            <person name="Huang J."/>
            <person name="Yang P."/>
            <person name="Peng Q."/>
            <person name="Zhang J."/>
            <person name="Jiang W."/>
            <person name="Zhang Z."/>
            <person name="Lin K."/>
            <person name="Ro D.K."/>
            <person name="Chen X."/>
            <person name="Xiong X."/>
            <person name="Shang Y."/>
            <person name="Huang S."/>
            <person name="Zeng J."/>
        </authorList>
    </citation>
    <scope>NUCLEOTIDE SEQUENCE [LARGE SCALE GENOMIC DNA]</scope>
    <source>
        <strain evidence="14">cv. BLH2017</strain>
        <tissue evidence="13">Root</tissue>
    </source>
</reference>
<protein>
    <recommendedName>
        <fullName evidence="12">DNA primase</fullName>
        <ecNumber evidence="12">2.7.7.-</ecNumber>
    </recommendedName>
</protein>
<dbReference type="FunFam" id="3.90.920.10:FF:000001">
    <property type="entry name" value="DNA primase"/>
    <property type="match status" value="1"/>
</dbReference>
<keyword evidence="5 12" id="KW-0639">Primosome</keyword>
<evidence type="ECO:0000256" key="5">
    <source>
        <dbReference type="ARBA" id="ARBA00022515"/>
    </source>
</evidence>
<keyword evidence="6 12" id="KW-0808">Transferase</keyword>
<dbReference type="SUPFAM" id="SSF56747">
    <property type="entry name" value="Prim-pol domain"/>
    <property type="match status" value="1"/>
</dbReference>
<dbReference type="EC" id="2.7.7.-" evidence="12"/>